<accession>A0A8S1KS52</accession>
<proteinExistence type="predicted"/>
<evidence type="ECO:0000256" key="1">
    <source>
        <dbReference type="SAM" id="MobiDB-lite"/>
    </source>
</evidence>
<comment type="caution">
    <text evidence="3">The sequence shown here is derived from an EMBL/GenBank/DDBJ whole genome shotgun (WGS) entry which is preliminary data.</text>
</comment>
<gene>
    <name evidence="3" type="ORF">PPRIM_AZ9-3.1.T0270121</name>
</gene>
<evidence type="ECO:0000313" key="3">
    <source>
        <dbReference type="EMBL" id="CAD8058249.1"/>
    </source>
</evidence>
<evidence type="ECO:0000256" key="2">
    <source>
        <dbReference type="SAM" id="Phobius"/>
    </source>
</evidence>
<dbReference type="AlphaFoldDB" id="A0A8S1KS52"/>
<feature type="compositionally biased region" description="Low complexity" evidence="1">
    <location>
        <begin position="184"/>
        <end position="200"/>
    </location>
</feature>
<protein>
    <recommendedName>
        <fullName evidence="5">Transmembrane protein</fullName>
    </recommendedName>
</protein>
<evidence type="ECO:0008006" key="5">
    <source>
        <dbReference type="Google" id="ProtNLM"/>
    </source>
</evidence>
<name>A0A8S1KS52_PARPR</name>
<keyword evidence="2" id="KW-1133">Transmembrane helix</keyword>
<feature type="transmembrane region" description="Helical" evidence="2">
    <location>
        <begin position="107"/>
        <end position="128"/>
    </location>
</feature>
<sequence>MNPRMMLNNRGQQPQQPNGLRNDYQSVVQGIQSLMGISFSTIQLCIFGQMLMEKTKKLLEFIKSGTVTSINKFLTLLRIKQLLKGELTMTQIGKSVVNTSTQIGKQWIIAIRLLLLIVILLIGALLAYMKRKIKEKQETEAQNQSDNEESNNEDAEEQQQMDIQADSTQQPIQQNDFWNHIEENPSNQEQQTQQQQQSTPVPSINYLNDLPGFSNSDNSSKPWMK</sequence>
<dbReference type="EMBL" id="CAJJDM010000026">
    <property type="protein sequence ID" value="CAD8058249.1"/>
    <property type="molecule type" value="Genomic_DNA"/>
</dbReference>
<feature type="compositionally biased region" description="Polar residues" evidence="1">
    <location>
        <begin position="213"/>
        <end position="225"/>
    </location>
</feature>
<reference evidence="3" key="1">
    <citation type="submission" date="2021-01" db="EMBL/GenBank/DDBJ databases">
        <authorList>
            <consortium name="Genoscope - CEA"/>
            <person name="William W."/>
        </authorList>
    </citation>
    <scope>NUCLEOTIDE SEQUENCE</scope>
</reference>
<dbReference type="OMA" id="FSTIQLC"/>
<organism evidence="3 4">
    <name type="scientific">Paramecium primaurelia</name>
    <dbReference type="NCBI Taxonomy" id="5886"/>
    <lineage>
        <taxon>Eukaryota</taxon>
        <taxon>Sar</taxon>
        <taxon>Alveolata</taxon>
        <taxon>Ciliophora</taxon>
        <taxon>Intramacronucleata</taxon>
        <taxon>Oligohymenophorea</taxon>
        <taxon>Peniculida</taxon>
        <taxon>Parameciidae</taxon>
        <taxon>Paramecium</taxon>
    </lineage>
</organism>
<evidence type="ECO:0000313" key="4">
    <source>
        <dbReference type="Proteomes" id="UP000688137"/>
    </source>
</evidence>
<feature type="compositionally biased region" description="Acidic residues" evidence="1">
    <location>
        <begin position="146"/>
        <end position="159"/>
    </location>
</feature>
<feature type="transmembrane region" description="Helical" evidence="2">
    <location>
        <begin position="34"/>
        <end position="52"/>
    </location>
</feature>
<keyword evidence="2" id="KW-0812">Transmembrane</keyword>
<feature type="region of interest" description="Disordered" evidence="1">
    <location>
        <begin position="137"/>
        <end position="225"/>
    </location>
</feature>
<dbReference type="Proteomes" id="UP000688137">
    <property type="component" value="Unassembled WGS sequence"/>
</dbReference>
<feature type="compositionally biased region" description="Polar residues" evidence="1">
    <location>
        <begin position="161"/>
        <end position="177"/>
    </location>
</feature>
<keyword evidence="2" id="KW-0472">Membrane</keyword>
<keyword evidence="4" id="KW-1185">Reference proteome</keyword>